<evidence type="ECO:0000313" key="3">
    <source>
        <dbReference type="EMBL" id="NQE36611.1"/>
    </source>
</evidence>
<protein>
    <recommendedName>
        <fullName evidence="5">DUF3352 domain-containing protein</fullName>
    </recommendedName>
</protein>
<keyword evidence="4" id="KW-1185">Reference proteome</keyword>
<feature type="region of interest" description="Disordered" evidence="1">
    <location>
        <begin position="549"/>
        <end position="589"/>
    </location>
</feature>
<dbReference type="Pfam" id="PF11832">
    <property type="entry name" value="DUF3352"/>
    <property type="match status" value="1"/>
</dbReference>
<dbReference type="InterPro" id="IPR021787">
    <property type="entry name" value="DUF3352"/>
</dbReference>
<evidence type="ECO:0000313" key="4">
    <source>
        <dbReference type="Proteomes" id="UP000702425"/>
    </source>
</evidence>
<feature type="transmembrane region" description="Helical" evidence="2">
    <location>
        <begin position="9"/>
        <end position="30"/>
    </location>
</feature>
<sequence length="589" mass="63672">MFKKDKSSLLFTIGAATLLIGLGFVTYYLVLSRGPAKDLPAGATVVPQDTMMALSISTDESQWNRLREFGTPESKASFERFLSEMRDRLLTSNGYAYQEDIQPWVGNTAMVAFLRNKIAIPAPPPAPNAPPSPPIQQSVAIILPIANPIKAKELLTKPRPLSQGKIVERNYKGVQVTETQGVPDRNFSVAVLGTSYLAVTTDSSATDRIIDTYKGEPSLAKTPGYADAIDKIKSPGAFGQIYVNMPVAAAYAAANSVREISPENLEKLQQNQGFSTTATLDAEGIAFKSVSWLKPDSTRRIAVENNALKMVNRLPSNTIMMVSGGNLQRLWQDYVLGAEANPVSPINPQVLRTGLKSTTGLDLDKDLMNWMGGEFSLSLIPAPAQNPKDKFAAGFVFMVETNNRGAADKSLKQLDETMKTKGFRVEEIQVGGKPATKWTSPFGGITVTRGWMNDVAFMTVGAPVVDAIVPAPKSPLLSSELFQKTVRSELKPHNGNFFIDTESAFNPKNLALPEFPPNQKMWIDATRSIGVTAAVIGDRTTRYDAFVGLKKSTQSTPPANPSRSLASPRPASPSPASPSPLPTVQTSPN</sequence>
<reference evidence="3 4" key="1">
    <citation type="journal article" date="2020" name="Sci. Rep.">
        <title>A novel cyanobacterial geosmin producer, revising GeoA distribution and dispersion patterns in Bacteria.</title>
        <authorList>
            <person name="Churro C."/>
            <person name="Semedo-Aguiar A.P."/>
            <person name="Silva A.D."/>
            <person name="Pereira-Leal J.B."/>
            <person name="Leite R.B."/>
        </authorList>
    </citation>
    <scope>NUCLEOTIDE SEQUENCE [LARGE SCALE GENOMIC DNA]</scope>
    <source>
        <strain evidence="3 4">IPMA8</strain>
    </source>
</reference>
<evidence type="ECO:0000256" key="1">
    <source>
        <dbReference type="SAM" id="MobiDB-lite"/>
    </source>
</evidence>
<keyword evidence="2" id="KW-0812">Transmembrane</keyword>
<proteinExistence type="predicted"/>
<dbReference type="RefSeq" id="WP_172190488.1">
    <property type="nucleotide sequence ID" value="NZ_CAWPPK010000309.1"/>
</dbReference>
<evidence type="ECO:0008006" key="5">
    <source>
        <dbReference type="Google" id="ProtNLM"/>
    </source>
</evidence>
<accession>A0ABX2D1T5</accession>
<dbReference type="EMBL" id="SRRZ01000091">
    <property type="protein sequence ID" value="NQE36611.1"/>
    <property type="molecule type" value="Genomic_DNA"/>
</dbReference>
<gene>
    <name evidence="3" type="ORF">E5S67_04376</name>
</gene>
<organism evidence="3 4">
    <name type="scientific">Microcoleus asticus IPMA8</name>
    <dbReference type="NCBI Taxonomy" id="2563858"/>
    <lineage>
        <taxon>Bacteria</taxon>
        <taxon>Bacillati</taxon>
        <taxon>Cyanobacteriota</taxon>
        <taxon>Cyanophyceae</taxon>
        <taxon>Oscillatoriophycideae</taxon>
        <taxon>Oscillatoriales</taxon>
        <taxon>Microcoleaceae</taxon>
        <taxon>Microcoleus</taxon>
        <taxon>Microcoleus asticus</taxon>
    </lineage>
</organism>
<comment type="caution">
    <text evidence="3">The sequence shown here is derived from an EMBL/GenBank/DDBJ whole genome shotgun (WGS) entry which is preliminary data.</text>
</comment>
<keyword evidence="2" id="KW-1133">Transmembrane helix</keyword>
<evidence type="ECO:0000256" key="2">
    <source>
        <dbReference type="SAM" id="Phobius"/>
    </source>
</evidence>
<name>A0ABX2D1T5_9CYAN</name>
<feature type="compositionally biased region" description="Pro residues" evidence="1">
    <location>
        <begin position="570"/>
        <end position="581"/>
    </location>
</feature>
<keyword evidence="2" id="KW-0472">Membrane</keyword>
<dbReference type="Proteomes" id="UP000702425">
    <property type="component" value="Unassembled WGS sequence"/>
</dbReference>